<sequence>MNGDCPITARHDRTEVAFNSVAKKYSQKMQFSEFLSSPRVFRSENRRVAKGPYTPRRDD</sequence>
<name>A0A7J5Y2U2_DISMA</name>
<proteinExistence type="predicted"/>
<gene>
    <name evidence="1" type="ORF">F7725_002601</name>
</gene>
<dbReference type="Proteomes" id="UP000518266">
    <property type="component" value="Unassembled WGS sequence"/>
</dbReference>
<dbReference type="EMBL" id="JAAKFY010000018">
    <property type="protein sequence ID" value="KAF3843752.1"/>
    <property type="molecule type" value="Genomic_DNA"/>
</dbReference>
<organism evidence="1 2">
    <name type="scientific">Dissostichus mawsoni</name>
    <name type="common">Antarctic cod</name>
    <dbReference type="NCBI Taxonomy" id="36200"/>
    <lineage>
        <taxon>Eukaryota</taxon>
        <taxon>Metazoa</taxon>
        <taxon>Chordata</taxon>
        <taxon>Craniata</taxon>
        <taxon>Vertebrata</taxon>
        <taxon>Euteleostomi</taxon>
        <taxon>Actinopterygii</taxon>
        <taxon>Neopterygii</taxon>
        <taxon>Teleostei</taxon>
        <taxon>Neoteleostei</taxon>
        <taxon>Acanthomorphata</taxon>
        <taxon>Eupercaria</taxon>
        <taxon>Perciformes</taxon>
        <taxon>Notothenioidei</taxon>
        <taxon>Nototheniidae</taxon>
        <taxon>Dissostichus</taxon>
    </lineage>
</organism>
<protein>
    <submittedName>
        <fullName evidence="1">Uncharacterized protein</fullName>
    </submittedName>
</protein>
<accession>A0A7J5Y2U2</accession>
<dbReference type="AlphaFoldDB" id="A0A7J5Y2U2"/>
<keyword evidence="2" id="KW-1185">Reference proteome</keyword>
<comment type="caution">
    <text evidence="1">The sequence shown here is derived from an EMBL/GenBank/DDBJ whole genome shotgun (WGS) entry which is preliminary data.</text>
</comment>
<evidence type="ECO:0000313" key="2">
    <source>
        <dbReference type="Proteomes" id="UP000518266"/>
    </source>
</evidence>
<evidence type="ECO:0000313" key="1">
    <source>
        <dbReference type="EMBL" id="KAF3843752.1"/>
    </source>
</evidence>
<reference evidence="1 2" key="1">
    <citation type="submission" date="2020-03" db="EMBL/GenBank/DDBJ databases">
        <title>Dissostichus mawsoni Genome sequencing and assembly.</title>
        <authorList>
            <person name="Park H."/>
        </authorList>
    </citation>
    <scope>NUCLEOTIDE SEQUENCE [LARGE SCALE GENOMIC DNA]</scope>
    <source>
        <strain evidence="1">DM0001</strain>
        <tissue evidence="1">Muscle</tissue>
    </source>
</reference>